<dbReference type="EMBL" id="JBHTMK010000051">
    <property type="protein sequence ID" value="MFD1371327.1"/>
    <property type="molecule type" value="Genomic_DNA"/>
</dbReference>
<sequence length="1396" mass="146957">MRRSALRLALTAVLGLALTGTVVTVPAHAVPKPAAVVASTVDWTEEEADWYRDSVADIALYAAEPEVRAAAEAALAARTDQAVADFVETGWAKARLAATQRKTRDKNQVKTWATSGGTNVKKAANLALAGGDYAISEFVAYGYEIADRLDHPVGDTAVERERIYQRVELMITIGGPTVVAEGSTALASGDAAVIADFYSVGYAAANRTDWDNRERVRIAIEQRNQTLDDLTAGASAAAAGARARAEIIAANIDGLRYLEDALLAMRQAAAAANAAEQVFEQDRVLRPSGGRGRTALLEAHKADAIAQADRASRTALQMNAVLARVQVAANDLTESGQAHGQDWAQVTVSVGFSAQAAAHAAATASAAVTATLADSLALDADQNATLRANNAARWLAETRHQEKVAADQALVARQQQKIAEAAAKRAKDQRGIAEAAATDARGHADNAKKLRAEAQRASDNAVAQAQIASAAQIEANDAVQRESGAIDRLNRAGEELSAATNRCYAAEEEYNAVTAALAKARAEAEAAGQDADEATRDLKIQADRARDAFHAAQAWADRARAAADAARDEAEKAGAAAKQARNAAKAAQQNALTARRASDKAGQAAVGSVHAAELARVDAERVQDEAIAAVREAGQAIVQADIAGNASGSAAALAQLTIDRAGTAAYIATRFAAVNADARAALTVSSEALVLAQEQSAAAAKRATEAEAAAAHANAQARDAVDDIKPAYESVARAVDSAKVAIGAANKAYEAAVAATNDANNATTAAQSATRWELVAQREAGVADNAAQTASLAAAGAGRASASIDRAYAWAKTATAGIHTQAKKLADALKGIQDEKARQDAILREQQEFEDRVEEGILNYLKCQVAMADACKKLWNLVQPHLRTALDASKNHIALLADCYTGDKAACDEAQANGDKVQEFFIQTGAGLVEGAKNLVKGLKSLADCGSWIVVGFSGDYFKENCGKTVEGFRQMPAMLRDHPLELIHITEWRENPGKAFGLTLFDVGSFALPGVGQVSGALTKTVGALSNLLRLSVTKISSGLGRIERFAVRVADVPGAPTGRIAKITGAGLRLENGVAKFDEAIALIDDKVYRVDSTTARLDGPAGGFEGSVVHFDGGLISIENGIVKIRDLVLKPGHDVDLPETPPTCRVLAAARAAAMAAIPCNGTQPDGSWYNIENDIPLTLNRADNEAADAALEAARRVEAGVPGGPRSLTFRIQELLQKVPGATREGHAFRLKGADSLKRKLAGDRKNKPDLTPAELVDGIGDNIRYTALFEGTRYIAGVQDSVRVLKAQGYELVKVKNGWAGGMGNYRGLNLTWRDGETGHLFELQFHTPDSFWINKAEHYFFELTRLPKTDGKVGELELTQKAAEEISVGMWSHVTPPPGAADLNLPLGR</sequence>
<feature type="signal peptide" evidence="2">
    <location>
        <begin position="1"/>
        <end position="29"/>
    </location>
</feature>
<evidence type="ECO:0000256" key="1">
    <source>
        <dbReference type="SAM" id="Coils"/>
    </source>
</evidence>
<evidence type="ECO:0000313" key="4">
    <source>
        <dbReference type="Proteomes" id="UP001597183"/>
    </source>
</evidence>
<comment type="caution">
    <text evidence="3">The sequence shown here is derived from an EMBL/GenBank/DDBJ whole genome shotgun (WGS) entry which is preliminary data.</text>
</comment>
<gene>
    <name evidence="3" type="ORF">ACFQ5G_38865</name>
</gene>
<name>A0ABW4AMC9_9ACTN</name>
<dbReference type="Pfam" id="PF03752">
    <property type="entry name" value="ALF"/>
    <property type="match status" value="2"/>
</dbReference>
<reference evidence="4" key="1">
    <citation type="journal article" date="2019" name="Int. J. Syst. Evol. Microbiol.">
        <title>The Global Catalogue of Microorganisms (GCM) 10K type strain sequencing project: providing services to taxonomists for standard genome sequencing and annotation.</title>
        <authorList>
            <consortium name="The Broad Institute Genomics Platform"/>
            <consortium name="The Broad Institute Genome Sequencing Center for Infectious Disease"/>
            <person name="Wu L."/>
            <person name="Ma J."/>
        </authorList>
    </citation>
    <scope>NUCLEOTIDE SEQUENCE [LARGE SCALE GENOMIC DNA]</scope>
    <source>
        <strain evidence="4">CCM 7526</strain>
    </source>
</reference>
<evidence type="ECO:0000313" key="3">
    <source>
        <dbReference type="EMBL" id="MFD1371327.1"/>
    </source>
</evidence>
<dbReference type="RefSeq" id="WP_317789820.1">
    <property type="nucleotide sequence ID" value="NZ_AP028461.1"/>
</dbReference>
<protein>
    <recommendedName>
        <fullName evidence="5">Methyl-accepting transducer domain-containing protein</fullName>
    </recommendedName>
</protein>
<proteinExistence type="predicted"/>
<accession>A0ABW4AMC9</accession>
<feature type="coiled-coil region" evidence="1">
    <location>
        <begin position="489"/>
        <end position="597"/>
    </location>
</feature>
<keyword evidence="4" id="KW-1185">Reference proteome</keyword>
<evidence type="ECO:0008006" key="5">
    <source>
        <dbReference type="Google" id="ProtNLM"/>
    </source>
</evidence>
<organism evidence="3 4">
    <name type="scientific">Actinoplanes sichuanensis</name>
    <dbReference type="NCBI Taxonomy" id="512349"/>
    <lineage>
        <taxon>Bacteria</taxon>
        <taxon>Bacillati</taxon>
        <taxon>Actinomycetota</taxon>
        <taxon>Actinomycetes</taxon>
        <taxon>Micromonosporales</taxon>
        <taxon>Micromonosporaceae</taxon>
        <taxon>Actinoplanes</taxon>
    </lineage>
</organism>
<feature type="chain" id="PRO_5047108750" description="Methyl-accepting transducer domain-containing protein" evidence="2">
    <location>
        <begin position="30"/>
        <end position="1396"/>
    </location>
</feature>
<keyword evidence="2" id="KW-0732">Signal</keyword>
<evidence type="ECO:0000256" key="2">
    <source>
        <dbReference type="SAM" id="SignalP"/>
    </source>
</evidence>
<dbReference type="InterPro" id="IPR005506">
    <property type="entry name" value="DUF312_ALF"/>
</dbReference>
<dbReference type="Proteomes" id="UP001597183">
    <property type="component" value="Unassembled WGS sequence"/>
</dbReference>
<keyword evidence="1" id="KW-0175">Coiled coil</keyword>